<dbReference type="Pfam" id="PF13812">
    <property type="entry name" value="PPR_3"/>
    <property type="match status" value="1"/>
</dbReference>
<dbReference type="SUPFAM" id="SSF81901">
    <property type="entry name" value="HCP-like"/>
    <property type="match status" value="1"/>
</dbReference>
<evidence type="ECO:0000313" key="8">
    <source>
        <dbReference type="Proteomes" id="UP000663829"/>
    </source>
</evidence>
<feature type="repeat" description="PPR" evidence="4">
    <location>
        <begin position="393"/>
        <end position="427"/>
    </location>
</feature>
<dbReference type="GO" id="GO:0009451">
    <property type="term" value="P:RNA modification"/>
    <property type="evidence" value="ECO:0007669"/>
    <property type="project" value="InterPro"/>
</dbReference>
<dbReference type="Pfam" id="PF20430">
    <property type="entry name" value="Eplus_motif"/>
    <property type="match status" value="1"/>
</dbReference>
<dbReference type="PROSITE" id="PS51375">
    <property type="entry name" value="PPR"/>
    <property type="match status" value="2"/>
</dbReference>
<evidence type="ECO:0000256" key="3">
    <source>
        <dbReference type="ARBA" id="ARBA00023274"/>
    </source>
</evidence>
<evidence type="ECO:0000256" key="2">
    <source>
        <dbReference type="ARBA" id="ARBA00022980"/>
    </source>
</evidence>
<comment type="caution">
    <text evidence="6">The sequence shown here is derived from an EMBL/GenBank/DDBJ whole genome shotgun (WGS) entry which is preliminary data.</text>
</comment>
<gene>
    <name evidence="6" type="ORF">GPM918_LOCUS2995</name>
    <name evidence="7" type="ORF">SRO942_LOCUS2995</name>
</gene>
<protein>
    <recommendedName>
        <fullName evidence="5">DYW domain-containing protein</fullName>
    </recommendedName>
</protein>
<organism evidence="6 8">
    <name type="scientific">Didymodactylos carnosus</name>
    <dbReference type="NCBI Taxonomy" id="1234261"/>
    <lineage>
        <taxon>Eukaryota</taxon>
        <taxon>Metazoa</taxon>
        <taxon>Spiralia</taxon>
        <taxon>Gnathifera</taxon>
        <taxon>Rotifera</taxon>
        <taxon>Eurotatoria</taxon>
        <taxon>Bdelloidea</taxon>
        <taxon>Philodinida</taxon>
        <taxon>Philodinidae</taxon>
        <taxon>Didymodactylos</taxon>
    </lineage>
</organism>
<sequence length="866" mass="100348">MFQTIIRGILSYNHVHSINRFLSLTNLLHINEISQWNFMDLKINRVWGMTMKKYNMARQGEETIKYFHQMINKGCKPDFIKYLLVLTACIDTKNLDAGIKIHQMIENSHDDIKYNPKLRNALINVYSNCHDIDMAEKLFFEHEKPNTAMYGAMIKAYNLNGFPQKALALYDRVKNDETFAPDARTYNSIINSCMKIGGEMGLKIGRTIHEKLLCENKAYENDPILQSALVSLYAKCGDMRKSEEIFNQIEKPNIITYTALFQGYNLANLPLKTLQLFEKMKKRENFQFDSRLYLIIINACSRTGMLKHSKWIYDELLKDKTVKFKDDIIVQNALIDAFGKGGDIQQAIEIFNKMTKRDRSSWNTMIHVFGINGRGIEAVETFWKMKEQRFSFDRLTYVNVLNACSHSGLVNDARSIFQSIEKQNIDAIIVTAMIDTLSRAFEIDEALSLLEQYERNNPAYLNMYTCILSAARIQQNTAIVEDVYERMKKRDDVTKADLYAALILVANTYASQGNYEKANELRREFVDKENLKKPPGLTWTMVDGIIHEFTAHDRRHPRTSEIYAELDKISQELKEDGHVYSSSWLTKETDDMESVLCGHSEKLAIAFNLIATPSGETIQITKNLRICDKMICVHRSRQLLLKFRSITDIQKALLSLTRQNFAVTAPSAETAAPTAQSSQLMHNKSKTSLRGTPYKVADIETCLRYIESDAYTSAYGDQPVWKNYVRNRIRSRFPHYTRDFCSEEGLYIRGNPCPICRDEYLLLDYRNIKLLKQFINKHTGEIEPVLRTHICQAQLRNLRVALKKAYDFGLISYEVPFRQYNYKDYYEQLKDKQPPPLLLTILQTSMEQNITNLDELSLSDKQIHQN</sequence>
<dbReference type="InterPro" id="IPR032867">
    <property type="entry name" value="DYW_dom"/>
</dbReference>
<dbReference type="Gene3D" id="1.25.40.10">
    <property type="entry name" value="Tetratricopeptide repeat domain"/>
    <property type="match status" value="4"/>
</dbReference>
<evidence type="ECO:0000256" key="1">
    <source>
        <dbReference type="ARBA" id="ARBA00022737"/>
    </source>
</evidence>
<dbReference type="Proteomes" id="UP000681722">
    <property type="component" value="Unassembled WGS sequence"/>
</dbReference>
<dbReference type="EMBL" id="CAJOBC010000349">
    <property type="protein sequence ID" value="CAF3575142.1"/>
    <property type="molecule type" value="Genomic_DNA"/>
</dbReference>
<dbReference type="Pfam" id="PF01084">
    <property type="entry name" value="Ribosomal_S18"/>
    <property type="match status" value="1"/>
</dbReference>
<dbReference type="InterPro" id="IPR046960">
    <property type="entry name" value="PPR_At4g14850-like_plant"/>
</dbReference>
<dbReference type="Gene3D" id="4.10.640.10">
    <property type="entry name" value="Ribosomal protein S18"/>
    <property type="match status" value="1"/>
</dbReference>
<proteinExistence type="predicted"/>
<dbReference type="EMBL" id="CAJNOQ010000349">
    <property type="protein sequence ID" value="CAF0790918.1"/>
    <property type="molecule type" value="Genomic_DNA"/>
</dbReference>
<dbReference type="GO" id="GO:0006412">
    <property type="term" value="P:translation"/>
    <property type="evidence" value="ECO:0007669"/>
    <property type="project" value="InterPro"/>
</dbReference>
<keyword evidence="3" id="KW-0687">Ribonucleoprotein</keyword>
<keyword evidence="2" id="KW-0689">Ribosomal protein</keyword>
<dbReference type="SUPFAM" id="SSF46911">
    <property type="entry name" value="Ribosomal protein S18"/>
    <property type="match status" value="1"/>
</dbReference>
<accession>A0A813S6R6</accession>
<dbReference type="InterPro" id="IPR011990">
    <property type="entry name" value="TPR-like_helical_dom_sf"/>
</dbReference>
<evidence type="ECO:0000256" key="4">
    <source>
        <dbReference type="PROSITE-ProRule" id="PRU00708"/>
    </source>
</evidence>
<dbReference type="Pfam" id="PF01535">
    <property type="entry name" value="PPR"/>
    <property type="match status" value="8"/>
</dbReference>
<dbReference type="GO" id="GO:0003735">
    <property type="term" value="F:structural constituent of ribosome"/>
    <property type="evidence" value="ECO:0007669"/>
    <property type="project" value="InterPro"/>
</dbReference>
<dbReference type="InterPro" id="IPR036870">
    <property type="entry name" value="Ribosomal_bS18_sf"/>
</dbReference>
<dbReference type="Pfam" id="PF14432">
    <property type="entry name" value="DYW_deaminase"/>
    <property type="match status" value="1"/>
</dbReference>
<dbReference type="GO" id="GO:0003723">
    <property type="term" value="F:RNA binding"/>
    <property type="evidence" value="ECO:0007669"/>
    <property type="project" value="InterPro"/>
</dbReference>
<feature type="repeat" description="PPR" evidence="4">
    <location>
        <begin position="327"/>
        <end position="361"/>
    </location>
</feature>
<dbReference type="AlphaFoldDB" id="A0A813S6R6"/>
<name>A0A813S6R6_9BILA</name>
<evidence type="ECO:0000313" key="7">
    <source>
        <dbReference type="EMBL" id="CAF3575142.1"/>
    </source>
</evidence>
<keyword evidence="1" id="KW-0677">Repeat</keyword>
<evidence type="ECO:0000313" key="6">
    <source>
        <dbReference type="EMBL" id="CAF0790918.1"/>
    </source>
</evidence>
<dbReference type="GO" id="GO:0048731">
    <property type="term" value="P:system development"/>
    <property type="evidence" value="ECO:0007669"/>
    <property type="project" value="UniProtKB-ARBA"/>
</dbReference>
<dbReference type="OrthoDB" id="21463at2759"/>
<dbReference type="InterPro" id="IPR002885">
    <property type="entry name" value="PPR_rpt"/>
</dbReference>
<dbReference type="GO" id="GO:1990904">
    <property type="term" value="C:ribonucleoprotein complex"/>
    <property type="evidence" value="ECO:0007669"/>
    <property type="project" value="UniProtKB-KW"/>
</dbReference>
<dbReference type="PANTHER" id="PTHR47926">
    <property type="entry name" value="PENTATRICOPEPTIDE REPEAT-CONTAINING PROTEIN"/>
    <property type="match status" value="1"/>
</dbReference>
<dbReference type="NCBIfam" id="TIGR00756">
    <property type="entry name" value="PPR"/>
    <property type="match status" value="2"/>
</dbReference>
<feature type="domain" description="DYW" evidence="5">
    <location>
        <begin position="580"/>
        <end position="630"/>
    </location>
</feature>
<dbReference type="InterPro" id="IPR046849">
    <property type="entry name" value="E2_motif"/>
</dbReference>
<dbReference type="FunFam" id="1.25.40.10:FF:000158">
    <property type="entry name" value="pentatricopeptide repeat-containing protein At2g33680"/>
    <property type="match status" value="1"/>
</dbReference>
<keyword evidence="8" id="KW-1185">Reference proteome</keyword>
<evidence type="ECO:0000259" key="5">
    <source>
        <dbReference type="Pfam" id="PF14432"/>
    </source>
</evidence>
<dbReference type="GO" id="GO:0005840">
    <property type="term" value="C:ribosome"/>
    <property type="evidence" value="ECO:0007669"/>
    <property type="project" value="UniProtKB-KW"/>
</dbReference>
<dbReference type="GO" id="GO:0008270">
    <property type="term" value="F:zinc ion binding"/>
    <property type="evidence" value="ECO:0007669"/>
    <property type="project" value="InterPro"/>
</dbReference>
<dbReference type="InterPro" id="IPR001648">
    <property type="entry name" value="Ribosomal_bS18"/>
</dbReference>
<dbReference type="Proteomes" id="UP000663829">
    <property type="component" value="Unassembled WGS sequence"/>
</dbReference>
<reference evidence="6" key="1">
    <citation type="submission" date="2021-02" db="EMBL/GenBank/DDBJ databases">
        <authorList>
            <person name="Nowell W R."/>
        </authorList>
    </citation>
    <scope>NUCLEOTIDE SEQUENCE</scope>
</reference>